<sequence length="285" mass="33502">MEFPMRVKQKTLTTLLLENKAPKYRPFLGFFLAGFPLLFLASVVFFQRAYLDCIRLGTKRIDCQYVQEYNFPVSSRENFSLTHIKATAVYQEVFISVEQKKTVNNTVLLVGRNNYLYIENFRDVQSASDFKTRFESFVNRYQNRGIIAKSPLDTLSALLEQHHNYPYYLWGMLCLLSGLLLLYDASYWESYVFNQGNATLTRRRQHLIFRSKSDYLLERIVEAKVEDYKGFLWSNYWRIILTLANGEKIILNSRLLESISNGKREEKILAMIAEKLNLTQEEVLI</sequence>
<comment type="caution">
    <text evidence="2">The sequence shown here is derived from an EMBL/GenBank/DDBJ whole genome shotgun (WGS) entry which is preliminary data.</text>
</comment>
<keyword evidence="1" id="KW-0812">Transmembrane</keyword>
<dbReference type="AlphaFoldDB" id="A0A5A5RTB4"/>
<feature type="transmembrane region" description="Helical" evidence="1">
    <location>
        <begin position="27"/>
        <end position="46"/>
    </location>
</feature>
<gene>
    <name evidence="2" type="ORF">MiTs_01770</name>
</gene>
<evidence type="ECO:0000313" key="2">
    <source>
        <dbReference type="EMBL" id="GCA79774.1"/>
    </source>
</evidence>
<evidence type="ECO:0000313" key="3">
    <source>
        <dbReference type="Proteomes" id="UP000324689"/>
    </source>
</evidence>
<reference evidence="2 3" key="1">
    <citation type="submission" date="2018-09" db="EMBL/GenBank/DDBJ databases">
        <title>Evolutionary history of phycoerythrin pigmentation in the water bloom-forming cyanobacterium Microcystis aeruginosa.</title>
        <authorList>
            <person name="Tanabe Y."/>
            <person name="Tanabe Y."/>
            <person name="Yamaguchi H."/>
        </authorList>
    </citation>
    <scope>NUCLEOTIDE SEQUENCE [LARGE SCALE GENOMIC DNA]</scope>
    <source>
        <strain evidence="2 3">NIES-2521</strain>
    </source>
</reference>
<name>A0A5A5RTB4_MICAE</name>
<accession>A0A5A5RTB4</accession>
<keyword evidence="1" id="KW-1133">Transmembrane helix</keyword>
<dbReference type="EMBL" id="BHVQ01000017">
    <property type="protein sequence ID" value="GCA79774.1"/>
    <property type="molecule type" value="Genomic_DNA"/>
</dbReference>
<evidence type="ECO:0000256" key="1">
    <source>
        <dbReference type="SAM" id="Phobius"/>
    </source>
</evidence>
<proteinExistence type="predicted"/>
<dbReference type="Proteomes" id="UP000324689">
    <property type="component" value="Unassembled WGS sequence"/>
</dbReference>
<protein>
    <submittedName>
        <fullName evidence="2">Uncharacterized protein</fullName>
    </submittedName>
</protein>
<organism evidence="2 3">
    <name type="scientific">Microcystis aeruginosa NIES-2521</name>
    <dbReference type="NCBI Taxonomy" id="2303983"/>
    <lineage>
        <taxon>Bacteria</taxon>
        <taxon>Bacillati</taxon>
        <taxon>Cyanobacteriota</taxon>
        <taxon>Cyanophyceae</taxon>
        <taxon>Oscillatoriophycideae</taxon>
        <taxon>Chroococcales</taxon>
        <taxon>Microcystaceae</taxon>
        <taxon>Microcystis</taxon>
    </lineage>
</organism>
<keyword evidence="1" id="KW-0472">Membrane</keyword>